<feature type="region of interest" description="Disordered" evidence="1">
    <location>
        <begin position="32"/>
        <end position="99"/>
    </location>
</feature>
<dbReference type="AlphaFoldDB" id="A0A833ZN39"/>
<evidence type="ECO:0000313" key="2">
    <source>
        <dbReference type="EMBL" id="KAF6099912.1"/>
    </source>
</evidence>
<organism evidence="2 3">
    <name type="scientific">Phyllostomus discolor</name>
    <name type="common">pale spear-nosed bat</name>
    <dbReference type="NCBI Taxonomy" id="89673"/>
    <lineage>
        <taxon>Eukaryota</taxon>
        <taxon>Metazoa</taxon>
        <taxon>Chordata</taxon>
        <taxon>Craniata</taxon>
        <taxon>Vertebrata</taxon>
        <taxon>Euteleostomi</taxon>
        <taxon>Mammalia</taxon>
        <taxon>Eutheria</taxon>
        <taxon>Laurasiatheria</taxon>
        <taxon>Chiroptera</taxon>
        <taxon>Yangochiroptera</taxon>
        <taxon>Phyllostomidae</taxon>
        <taxon>Phyllostominae</taxon>
        <taxon>Phyllostomus</taxon>
    </lineage>
</organism>
<name>A0A833ZN39_9CHIR</name>
<reference evidence="2 3" key="1">
    <citation type="journal article" date="2020" name="Nature">
        <title>Six reference-quality genomes reveal evolution of bat adaptations.</title>
        <authorList>
            <person name="Jebb D."/>
            <person name="Huang Z."/>
            <person name="Pippel M."/>
            <person name="Hughes G.M."/>
            <person name="Lavrichenko K."/>
            <person name="Devanna P."/>
            <person name="Winkler S."/>
            <person name="Jermiin L.S."/>
            <person name="Skirmuntt E.C."/>
            <person name="Katzourakis A."/>
            <person name="Burkitt-Gray L."/>
            <person name="Ray D.A."/>
            <person name="Sullivan K.A.M."/>
            <person name="Roscito J.G."/>
            <person name="Kirilenko B.M."/>
            <person name="Davalos L.M."/>
            <person name="Corthals A.P."/>
            <person name="Power M.L."/>
            <person name="Jones G."/>
            <person name="Ransome R.D."/>
            <person name="Dechmann D.K.N."/>
            <person name="Locatelli A.G."/>
            <person name="Puechmaille S.J."/>
            <person name="Fedrigo O."/>
            <person name="Jarvis E.D."/>
            <person name="Hiller M."/>
            <person name="Vernes S.C."/>
            <person name="Myers E.W."/>
            <person name="Teeling E.C."/>
        </authorList>
    </citation>
    <scope>NUCLEOTIDE SEQUENCE [LARGE SCALE GENOMIC DNA]</scope>
    <source>
        <strain evidence="2">Bat1K_MPI-CBG_1</strain>
    </source>
</reference>
<proteinExistence type="predicted"/>
<evidence type="ECO:0000256" key="1">
    <source>
        <dbReference type="SAM" id="MobiDB-lite"/>
    </source>
</evidence>
<evidence type="ECO:0000313" key="3">
    <source>
        <dbReference type="Proteomes" id="UP000664940"/>
    </source>
</evidence>
<accession>A0A833ZN39</accession>
<dbReference type="Proteomes" id="UP000664940">
    <property type="component" value="Unassembled WGS sequence"/>
</dbReference>
<gene>
    <name evidence="2" type="ORF">HJG60_011636</name>
</gene>
<comment type="caution">
    <text evidence="2">The sequence shown here is derived from an EMBL/GenBank/DDBJ whole genome shotgun (WGS) entry which is preliminary data.</text>
</comment>
<protein>
    <submittedName>
        <fullName evidence="2">Uncharacterized protein</fullName>
    </submittedName>
</protein>
<sequence length="160" mass="17323">MPGWGEEGPQKAHARAVPLGICGQVRYPRWPRPAPGRSLLPGSSPRPDPGKAARSLPTRPLFAASPSVPPEARISSRLGTDCPHPHSYRKEREATGNDHGSQVSICTLFTRSCHLSSPCVRARVCDPSRHRPGPKTIRLRTPLPRTRVTGASAGLGFFNK</sequence>
<dbReference type="EMBL" id="JABVXQ010000007">
    <property type="protein sequence ID" value="KAF6099912.1"/>
    <property type="molecule type" value="Genomic_DNA"/>
</dbReference>